<feature type="compositionally biased region" description="Low complexity" evidence="1">
    <location>
        <begin position="486"/>
        <end position="504"/>
    </location>
</feature>
<dbReference type="Gene3D" id="3.40.190.10">
    <property type="entry name" value="Periplasmic binding protein-like II"/>
    <property type="match status" value="1"/>
</dbReference>
<gene>
    <name evidence="3" type="ORF">AN215_23400</name>
</gene>
<feature type="compositionally biased region" description="Basic and acidic residues" evidence="1">
    <location>
        <begin position="297"/>
        <end position="320"/>
    </location>
</feature>
<proteinExistence type="predicted"/>
<accession>A0A1E7JG79</accession>
<name>A0A1E7JG79_9ACTN</name>
<dbReference type="CDD" id="cd08501">
    <property type="entry name" value="PBP2_Lpqw"/>
    <property type="match status" value="1"/>
</dbReference>
<dbReference type="Pfam" id="PF00496">
    <property type="entry name" value="SBP_bac_5"/>
    <property type="match status" value="1"/>
</dbReference>
<dbReference type="GO" id="GO:1904680">
    <property type="term" value="F:peptide transmembrane transporter activity"/>
    <property type="evidence" value="ECO:0007669"/>
    <property type="project" value="TreeGrafter"/>
</dbReference>
<feature type="compositionally biased region" description="Gly residues" evidence="1">
    <location>
        <begin position="33"/>
        <end position="45"/>
    </location>
</feature>
<dbReference type="SUPFAM" id="SSF53850">
    <property type="entry name" value="Periplasmic binding protein-like II"/>
    <property type="match status" value="2"/>
</dbReference>
<dbReference type="PATRIC" id="fig|933944.5.peg.4690"/>
<feature type="region of interest" description="Disordered" evidence="1">
    <location>
        <begin position="31"/>
        <end position="50"/>
    </location>
</feature>
<feature type="domain" description="Solute-binding protein family 5" evidence="2">
    <location>
        <begin position="117"/>
        <end position="428"/>
    </location>
</feature>
<dbReference type="PANTHER" id="PTHR30290:SF65">
    <property type="entry name" value="MONOACYL PHOSPHATIDYLINOSITOL TETRAMANNOSIDE-BINDING PROTEIN LPQW-RELATED"/>
    <property type="match status" value="1"/>
</dbReference>
<reference evidence="3 4" key="1">
    <citation type="journal article" date="2016" name="Front. Microbiol.">
        <title>Comparative Genomics Analysis of Streptomyces Species Reveals Their Adaptation to the Marine Environment and Their Diversity at the Genomic Level.</title>
        <authorList>
            <person name="Tian X."/>
            <person name="Zhang Z."/>
            <person name="Yang T."/>
            <person name="Chen M."/>
            <person name="Li J."/>
            <person name="Chen F."/>
            <person name="Yang J."/>
            <person name="Li W."/>
            <person name="Zhang B."/>
            <person name="Zhang Z."/>
            <person name="Wu J."/>
            <person name="Zhang C."/>
            <person name="Long L."/>
            <person name="Xiao J."/>
        </authorList>
    </citation>
    <scope>NUCLEOTIDE SEQUENCE [LARGE SCALE GENOMIC DNA]</scope>
    <source>
        <strain evidence="3 4">SCSIO 10390</strain>
    </source>
</reference>
<organism evidence="3 4">
    <name type="scientific">Streptomyces abyssalis</name>
    <dbReference type="NCBI Taxonomy" id="933944"/>
    <lineage>
        <taxon>Bacteria</taxon>
        <taxon>Bacillati</taxon>
        <taxon>Actinomycetota</taxon>
        <taxon>Actinomycetes</taxon>
        <taxon>Kitasatosporales</taxon>
        <taxon>Streptomycetaceae</taxon>
        <taxon>Streptomyces</taxon>
    </lineage>
</organism>
<dbReference type="STRING" id="933944.AN215_23400"/>
<dbReference type="EMBL" id="LJGT01000041">
    <property type="protein sequence ID" value="OEU85473.1"/>
    <property type="molecule type" value="Genomic_DNA"/>
</dbReference>
<dbReference type="PANTHER" id="PTHR30290">
    <property type="entry name" value="PERIPLASMIC BINDING COMPONENT OF ABC TRANSPORTER"/>
    <property type="match status" value="1"/>
</dbReference>
<sequence length="761" mass="81342">MPAAQALDAATRRSLALLLAGALIPLAGCTSGDDGGPSSEGGGSGASRDVPHLDREQVASGGTLHWAVDSLPPTLNAFRPKADATTERITGATLPSLFTLDAAARPQLNPDYVEAADVTSEEPRQTVVYRLNPKAKWSSGRSIGVADFKAQWKALSGRKKSFDAARNAGYDRIGKVTKGKNAREVKVVFRKPYADWKSLFTPLYPRSVMARADDFNHAAHRSLPVSAGPFRVEKIHRGDTSVKLVRNKKWWGDDAKLKRIVLRVVPRDERKEALRRGQLDLAEVDVATVRSIVRAHKGGEEDAKSRKGNEQGRKSAEELRAQAERDGKLRHLAVRHAFEPAYTQLALNGAEGPLSDERVRRAVARAIDREAIAKRALRGTGLPVKALGSHLRMIDQDGYADNSDALGEQDVESAQSLLAEAGWKDGGARSESTAGADAKKGDRGNNAEGDKNDGGKDSKDSDGGKDSKAGNDGKDSSGDKNDGDKNAQQSSAQNRAAGAAPGVAPVSVQEAARLAAQPLTLSPATAGQRASLMTQAARLQLRKAEASGSEGKVRKARAAVKQATRARADADELRLLSDGGAKVQRTKAGKPLTLRLVLPKGPGSDSIRATGTRIAKALTRIGVRTQVKQVPDKDYFRKHIATGDYDLAIYSWPGTAYPATDARPIFAKPAAAADGSLLVEQNYTRVGTNQIDQLFDQASKELDDGARNDLIKRADARIWAAAGSVPLYQRPQLVAAGAKVANAGAFGFQTPRYQDIGFEKE</sequence>
<feature type="region of interest" description="Disordered" evidence="1">
    <location>
        <begin position="420"/>
        <end position="504"/>
    </location>
</feature>
<dbReference type="InterPro" id="IPR000914">
    <property type="entry name" value="SBP_5_dom"/>
</dbReference>
<dbReference type="Gene3D" id="3.90.76.10">
    <property type="entry name" value="Dipeptide-binding Protein, Domain 1"/>
    <property type="match status" value="1"/>
</dbReference>
<evidence type="ECO:0000313" key="3">
    <source>
        <dbReference type="EMBL" id="OEU85473.1"/>
    </source>
</evidence>
<dbReference type="InterPro" id="IPR039424">
    <property type="entry name" value="SBP_5"/>
</dbReference>
<keyword evidence="4" id="KW-1185">Reference proteome</keyword>
<evidence type="ECO:0000256" key="1">
    <source>
        <dbReference type="SAM" id="MobiDB-lite"/>
    </source>
</evidence>
<feature type="region of interest" description="Disordered" evidence="1">
    <location>
        <begin position="295"/>
        <end position="320"/>
    </location>
</feature>
<protein>
    <recommendedName>
        <fullName evidence="2">Solute-binding protein family 5 domain-containing protein</fullName>
    </recommendedName>
</protein>
<dbReference type="OrthoDB" id="7888869at2"/>
<evidence type="ECO:0000313" key="4">
    <source>
        <dbReference type="Proteomes" id="UP000176087"/>
    </source>
</evidence>
<feature type="compositionally biased region" description="Basic and acidic residues" evidence="1">
    <location>
        <begin position="437"/>
        <end position="485"/>
    </location>
</feature>
<dbReference type="AlphaFoldDB" id="A0A1E7JG79"/>
<dbReference type="RefSeq" id="WP_070011131.1">
    <property type="nucleotide sequence ID" value="NZ_LJGS01000039.1"/>
</dbReference>
<dbReference type="Proteomes" id="UP000176087">
    <property type="component" value="Unassembled WGS sequence"/>
</dbReference>
<dbReference type="Gene3D" id="3.10.105.10">
    <property type="entry name" value="Dipeptide-binding Protein, Domain 3"/>
    <property type="match status" value="2"/>
</dbReference>
<evidence type="ECO:0000259" key="2">
    <source>
        <dbReference type="Pfam" id="PF00496"/>
    </source>
</evidence>
<comment type="caution">
    <text evidence="3">The sequence shown here is derived from an EMBL/GenBank/DDBJ whole genome shotgun (WGS) entry which is preliminary data.</text>
</comment>
<dbReference type="GO" id="GO:0015833">
    <property type="term" value="P:peptide transport"/>
    <property type="evidence" value="ECO:0007669"/>
    <property type="project" value="TreeGrafter"/>
</dbReference>